<proteinExistence type="predicted"/>
<name>A0A8J4EFV1_9ACTN</name>
<keyword evidence="3" id="KW-1185">Reference proteome</keyword>
<dbReference type="Proteomes" id="UP000635606">
    <property type="component" value="Unassembled WGS sequence"/>
</dbReference>
<dbReference type="AlphaFoldDB" id="A0A8J4EFV1"/>
<accession>A0A8J4EFV1</accession>
<dbReference type="EMBL" id="BOPH01000108">
    <property type="protein sequence ID" value="GIJ73033.1"/>
    <property type="molecule type" value="Genomic_DNA"/>
</dbReference>
<reference evidence="2" key="1">
    <citation type="submission" date="2021-01" db="EMBL/GenBank/DDBJ databases">
        <title>Whole genome shotgun sequence of Virgisporangium ochraceum NBRC 16418.</title>
        <authorList>
            <person name="Komaki H."/>
            <person name="Tamura T."/>
        </authorList>
    </citation>
    <scope>NUCLEOTIDE SEQUENCE</scope>
    <source>
        <strain evidence="2">NBRC 16418</strain>
    </source>
</reference>
<evidence type="ECO:0000313" key="3">
    <source>
        <dbReference type="Proteomes" id="UP000635606"/>
    </source>
</evidence>
<sequence length="71" mass="6995">MVPVHDAGAASASYRVGAATAGEAADTSPAPAGVPPCQRTALRLPGGCADRRGVPGIRAGRESRVLTVGRG</sequence>
<feature type="region of interest" description="Disordered" evidence="1">
    <location>
        <begin position="18"/>
        <end position="37"/>
    </location>
</feature>
<protein>
    <submittedName>
        <fullName evidence="2">Uncharacterized protein</fullName>
    </submittedName>
</protein>
<evidence type="ECO:0000256" key="1">
    <source>
        <dbReference type="SAM" id="MobiDB-lite"/>
    </source>
</evidence>
<organism evidence="2 3">
    <name type="scientific">Virgisporangium ochraceum</name>
    <dbReference type="NCBI Taxonomy" id="65505"/>
    <lineage>
        <taxon>Bacteria</taxon>
        <taxon>Bacillati</taxon>
        <taxon>Actinomycetota</taxon>
        <taxon>Actinomycetes</taxon>
        <taxon>Micromonosporales</taxon>
        <taxon>Micromonosporaceae</taxon>
        <taxon>Virgisporangium</taxon>
    </lineage>
</organism>
<gene>
    <name evidence="2" type="ORF">Voc01_079500</name>
</gene>
<evidence type="ECO:0000313" key="2">
    <source>
        <dbReference type="EMBL" id="GIJ73033.1"/>
    </source>
</evidence>
<comment type="caution">
    <text evidence="2">The sequence shown here is derived from an EMBL/GenBank/DDBJ whole genome shotgun (WGS) entry which is preliminary data.</text>
</comment>